<dbReference type="EMBL" id="CAAALY010010118">
    <property type="protein sequence ID" value="VEL10856.1"/>
    <property type="molecule type" value="Genomic_DNA"/>
</dbReference>
<reference evidence="2" key="1">
    <citation type="submission" date="2018-11" db="EMBL/GenBank/DDBJ databases">
        <authorList>
            <consortium name="Pathogen Informatics"/>
        </authorList>
    </citation>
    <scope>NUCLEOTIDE SEQUENCE</scope>
</reference>
<protein>
    <submittedName>
        <fullName evidence="2">Uncharacterized protein</fullName>
    </submittedName>
</protein>
<evidence type="ECO:0000313" key="2">
    <source>
        <dbReference type="EMBL" id="VEL10856.1"/>
    </source>
</evidence>
<evidence type="ECO:0000256" key="1">
    <source>
        <dbReference type="SAM" id="MobiDB-lite"/>
    </source>
</evidence>
<organism evidence="2 3">
    <name type="scientific">Protopolystoma xenopodis</name>
    <dbReference type="NCBI Taxonomy" id="117903"/>
    <lineage>
        <taxon>Eukaryota</taxon>
        <taxon>Metazoa</taxon>
        <taxon>Spiralia</taxon>
        <taxon>Lophotrochozoa</taxon>
        <taxon>Platyhelminthes</taxon>
        <taxon>Monogenea</taxon>
        <taxon>Polyopisthocotylea</taxon>
        <taxon>Polystomatidea</taxon>
        <taxon>Polystomatidae</taxon>
        <taxon>Protopolystoma</taxon>
    </lineage>
</organism>
<dbReference type="Proteomes" id="UP000784294">
    <property type="component" value="Unassembled WGS sequence"/>
</dbReference>
<name>A0A448WFZ8_9PLAT</name>
<evidence type="ECO:0000313" key="3">
    <source>
        <dbReference type="Proteomes" id="UP000784294"/>
    </source>
</evidence>
<gene>
    <name evidence="2" type="ORF">PXEA_LOCUS4296</name>
</gene>
<feature type="compositionally biased region" description="Low complexity" evidence="1">
    <location>
        <begin position="1"/>
        <end position="14"/>
    </location>
</feature>
<proteinExistence type="predicted"/>
<keyword evidence="3" id="KW-1185">Reference proteome</keyword>
<accession>A0A448WFZ8</accession>
<sequence>MAGQNSGSGSTGNSDCASGGGGLRRDGVNSRIPNSNTLYAQAAVSTSYKRGCLNVQMNRNNLSHRETSNVFKRPTNTSAQSFCSIFSPSACPTGTGSGPISSSNHCGSSGGGFRGVMTGCNFSACGLPCLPDTAGLTTNAMVTASLTNASAAAAAASMVAFVSAASDAAIPGGVSGNPNGISASGMACRTTESVCGQAGPIGMASQLLGEDNWPLGLTDVGLGSCTPRGVGMLFGTEEGGKVLFFIAA</sequence>
<dbReference type="AlphaFoldDB" id="A0A448WFZ8"/>
<comment type="caution">
    <text evidence="2">The sequence shown here is derived from an EMBL/GenBank/DDBJ whole genome shotgun (WGS) entry which is preliminary data.</text>
</comment>
<feature type="region of interest" description="Disordered" evidence="1">
    <location>
        <begin position="1"/>
        <end position="32"/>
    </location>
</feature>